<dbReference type="EMBL" id="MCFG01000157">
    <property type="protein sequence ID" value="ORX80030.1"/>
    <property type="molecule type" value="Genomic_DNA"/>
</dbReference>
<accession>A0A1Y1X2K2</accession>
<dbReference type="AlphaFoldDB" id="A0A1Y1X2K2"/>
<organism evidence="1 2">
    <name type="scientific">Anaeromyces robustus</name>
    <dbReference type="NCBI Taxonomy" id="1754192"/>
    <lineage>
        <taxon>Eukaryota</taxon>
        <taxon>Fungi</taxon>
        <taxon>Fungi incertae sedis</taxon>
        <taxon>Chytridiomycota</taxon>
        <taxon>Chytridiomycota incertae sedis</taxon>
        <taxon>Neocallimastigomycetes</taxon>
        <taxon>Neocallimastigales</taxon>
        <taxon>Neocallimastigaceae</taxon>
        <taxon>Anaeromyces</taxon>
    </lineage>
</organism>
<sequence>MNIDINDINDLKEFDELEQQKEDNEIINANNNNNNIISDDKNIYNIDNVDDISKKIYSWKTVIQNFKKIPSNDNYTNNRRNNIDDNYLDITRIDLIPCNEAIEISNITNLNETKKEIKFEKLILPNMNEYILNNINTPLFFEPQ</sequence>
<reference evidence="1 2" key="2">
    <citation type="submission" date="2016-08" db="EMBL/GenBank/DDBJ databases">
        <title>Pervasive Adenine N6-methylation of Active Genes in Fungi.</title>
        <authorList>
            <consortium name="DOE Joint Genome Institute"/>
            <person name="Mondo S.J."/>
            <person name="Dannebaum R.O."/>
            <person name="Kuo R.C."/>
            <person name="Labutti K."/>
            <person name="Haridas S."/>
            <person name="Kuo A."/>
            <person name="Salamov A."/>
            <person name="Ahrendt S.R."/>
            <person name="Lipzen A."/>
            <person name="Sullivan W."/>
            <person name="Andreopoulos W.B."/>
            <person name="Clum A."/>
            <person name="Lindquist E."/>
            <person name="Daum C."/>
            <person name="Ramamoorthy G.K."/>
            <person name="Gryganskyi A."/>
            <person name="Culley D."/>
            <person name="Magnuson J.K."/>
            <person name="James T.Y."/>
            <person name="O'Malley M.A."/>
            <person name="Stajich J.E."/>
            <person name="Spatafora J.W."/>
            <person name="Visel A."/>
            <person name="Grigoriev I.V."/>
        </authorList>
    </citation>
    <scope>NUCLEOTIDE SEQUENCE [LARGE SCALE GENOMIC DNA]</scope>
    <source>
        <strain evidence="1 2">S4</strain>
    </source>
</reference>
<feature type="non-terminal residue" evidence="1">
    <location>
        <position position="144"/>
    </location>
</feature>
<proteinExistence type="predicted"/>
<reference evidence="1 2" key="1">
    <citation type="submission" date="2016-08" db="EMBL/GenBank/DDBJ databases">
        <title>A Parts List for Fungal Cellulosomes Revealed by Comparative Genomics.</title>
        <authorList>
            <consortium name="DOE Joint Genome Institute"/>
            <person name="Haitjema C.H."/>
            <person name="Gilmore S.P."/>
            <person name="Henske J.K."/>
            <person name="Solomon K.V."/>
            <person name="De Groot R."/>
            <person name="Kuo A."/>
            <person name="Mondo S.J."/>
            <person name="Salamov A.A."/>
            <person name="Labutti K."/>
            <person name="Zhao Z."/>
            <person name="Chiniquy J."/>
            <person name="Barry K."/>
            <person name="Brewer H.M."/>
            <person name="Purvine S.O."/>
            <person name="Wright A.T."/>
            <person name="Boxma B."/>
            <person name="Van Alen T."/>
            <person name="Hackstein J.H."/>
            <person name="Baker S.E."/>
            <person name="Grigoriev I.V."/>
            <person name="O'Malley M.A."/>
        </authorList>
    </citation>
    <scope>NUCLEOTIDE SEQUENCE [LARGE SCALE GENOMIC DNA]</scope>
    <source>
        <strain evidence="1 2">S4</strain>
    </source>
</reference>
<evidence type="ECO:0000313" key="1">
    <source>
        <dbReference type="EMBL" id="ORX80030.1"/>
    </source>
</evidence>
<dbReference type="OrthoDB" id="10600079at2759"/>
<gene>
    <name evidence="1" type="ORF">BCR32DRAFT_269091</name>
</gene>
<dbReference type="Proteomes" id="UP000193944">
    <property type="component" value="Unassembled WGS sequence"/>
</dbReference>
<evidence type="ECO:0000313" key="2">
    <source>
        <dbReference type="Proteomes" id="UP000193944"/>
    </source>
</evidence>
<name>A0A1Y1X2K2_9FUNG</name>
<comment type="caution">
    <text evidence="1">The sequence shown here is derived from an EMBL/GenBank/DDBJ whole genome shotgun (WGS) entry which is preliminary data.</text>
</comment>
<keyword evidence="2" id="KW-1185">Reference proteome</keyword>
<protein>
    <submittedName>
        <fullName evidence="1">Uncharacterized protein</fullName>
    </submittedName>
</protein>